<dbReference type="PROSITE" id="PS51122">
    <property type="entry name" value="CALPONIN_2"/>
    <property type="match status" value="1"/>
</dbReference>
<sequence length="190" mass="20860">MVERATKSGLALEAHRKVHAKYDDELAGQLLEWVAQLTGENFSTTGDMKNFLEVLKDGTLLCSLANALQPNTVKKINNSAMAFKQMENISFFLSFAEKHVTKSELFQTVDLFEGQDPNAVVVCLLSLARKSEELFGKPGLGPKLSEEAKGEKRDWSEEKLRAGEAIIGLQMGTNKGANASGINMGNTRHM</sequence>
<accession>A0A183H0P9</accession>
<dbReference type="PANTHER" id="PTHR47385">
    <property type="entry name" value="CALPONIN"/>
    <property type="match status" value="1"/>
</dbReference>
<dbReference type="PANTHER" id="PTHR47385:SF14">
    <property type="entry name" value="TRANSGELIN"/>
    <property type="match status" value="1"/>
</dbReference>
<protein>
    <submittedName>
        <fullName evidence="5">Calponin-homology (CH) domain-containing protein</fullName>
    </submittedName>
</protein>
<dbReference type="InterPro" id="IPR001715">
    <property type="entry name" value="CH_dom"/>
</dbReference>
<dbReference type="FunFam" id="1.10.418.10:FF:000075">
    <property type="entry name" value="Transgelin"/>
    <property type="match status" value="1"/>
</dbReference>
<dbReference type="SMART" id="SM00033">
    <property type="entry name" value="CH"/>
    <property type="match status" value="1"/>
</dbReference>
<dbReference type="Pfam" id="PF00402">
    <property type="entry name" value="Calponin"/>
    <property type="match status" value="1"/>
</dbReference>
<comment type="similarity">
    <text evidence="1">Belongs to the calponin family.</text>
</comment>
<keyword evidence="4" id="KW-1185">Reference proteome</keyword>
<evidence type="ECO:0000313" key="5">
    <source>
        <dbReference type="WBParaSite" id="OFLC_0000105801-mRNA-1"/>
    </source>
</evidence>
<name>A0A183H0P9_9BILA</name>
<dbReference type="WBParaSite" id="OFLC_0000105801-mRNA-1">
    <property type="protein sequence ID" value="OFLC_0000105801-mRNA-1"/>
    <property type="gene ID" value="OFLC_0000105801"/>
</dbReference>
<dbReference type="PROSITE" id="PS50021">
    <property type="entry name" value="CH"/>
    <property type="match status" value="1"/>
</dbReference>
<dbReference type="Proteomes" id="UP000267606">
    <property type="component" value="Unassembled WGS sequence"/>
</dbReference>
<gene>
    <name evidence="3" type="ORF">OFLC_LOCUS1059</name>
</gene>
<evidence type="ECO:0000256" key="1">
    <source>
        <dbReference type="ARBA" id="ARBA00009631"/>
    </source>
</evidence>
<dbReference type="InterPro" id="IPR050606">
    <property type="entry name" value="Calponin-like"/>
</dbReference>
<dbReference type="SUPFAM" id="SSF47576">
    <property type="entry name" value="Calponin-homology domain, CH-domain"/>
    <property type="match status" value="1"/>
</dbReference>
<evidence type="ECO:0000259" key="2">
    <source>
        <dbReference type="PROSITE" id="PS50021"/>
    </source>
</evidence>
<proteinExistence type="inferred from homology"/>
<dbReference type="STRING" id="387005.A0A183H0P9"/>
<reference evidence="3 4" key="2">
    <citation type="submission" date="2018-11" db="EMBL/GenBank/DDBJ databases">
        <authorList>
            <consortium name="Pathogen Informatics"/>
        </authorList>
    </citation>
    <scope>NUCLEOTIDE SEQUENCE [LARGE SCALE GENOMIC DNA]</scope>
</reference>
<dbReference type="EMBL" id="UZAJ01000453">
    <property type="protein sequence ID" value="VDO28078.1"/>
    <property type="molecule type" value="Genomic_DNA"/>
</dbReference>
<dbReference type="InterPro" id="IPR000557">
    <property type="entry name" value="Calponin_repeat"/>
</dbReference>
<dbReference type="InterPro" id="IPR036872">
    <property type="entry name" value="CH_dom_sf"/>
</dbReference>
<organism evidence="5">
    <name type="scientific">Onchocerca flexuosa</name>
    <dbReference type="NCBI Taxonomy" id="387005"/>
    <lineage>
        <taxon>Eukaryota</taxon>
        <taxon>Metazoa</taxon>
        <taxon>Ecdysozoa</taxon>
        <taxon>Nematoda</taxon>
        <taxon>Chromadorea</taxon>
        <taxon>Rhabditida</taxon>
        <taxon>Spirurina</taxon>
        <taxon>Spiruromorpha</taxon>
        <taxon>Filarioidea</taxon>
        <taxon>Onchocercidae</taxon>
        <taxon>Onchocerca</taxon>
    </lineage>
</organism>
<dbReference type="AlphaFoldDB" id="A0A183H0P9"/>
<dbReference type="Gene3D" id="1.10.418.10">
    <property type="entry name" value="Calponin-like domain"/>
    <property type="match status" value="1"/>
</dbReference>
<dbReference type="PRINTS" id="PR00888">
    <property type="entry name" value="SM22CALPONIN"/>
</dbReference>
<reference evidence="5" key="1">
    <citation type="submission" date="2016-06" db="UniProtKB">
        <authorList>
            <consortium name="WormBaseParasite"/>
        </authorList>
    </citation>
    <scope>IDENTIFICATION</scope>
</reference>
<dbReference type="GO" id="GO:0007015">
    <property type="term" value="P:actin filament organization"/>
    <property type="evidence" value="ECO:0007669"/>
    <property type="project" value="TreeGrafter"/>
</dbReference>
<dbReference type="Pfam" id="PF00307">
    <property type="entry name" value="CH"/>
    <property type="match status" value="1"/>
</dbReference>
<dbReference type="GO" id="GO:0015629">
    <property type="term" value="C:actin cytoskeleton"/>
    <property type="evidence" value="ECO:0007669"/>
    <property type="project" value="TreeGrafter"/>
</dbReference>
<evidence type="ECO:0000313" key="3">
    <source>
        <dbReference type="EMBL" id="VDO28078.1"/>
    </source>
</evidence>
<dbReference type="GO" id="GO:0051015">
    <property type="term" value="F:actin filament binding"/>
    <property type="evidence" value="ECO:0007669"/>
    <property type="project" value="TreeGrafter"/>
</dbReference>
<evidence type="ECO:0000313" key="4">
    <source>
        <dbReference type="Proteomes" id="UP000267606"/>
    </source>
</evidence>
<dbReference type="InterPro" id="IPR003096">
    <property type="entry name" value="SM22_calponin"/>
</dbReference>
<feature type="domain" description="Calponin-homology (CH)" evidence="2">
    <location>
        <begin position="24"/>
        <end position="132"/>
    </location>
</feature>